<gene>
    <name evidence="2" type="ORF">QTG54_002518</name>
</gene>
<reference evidence="2" key="1">
    <citation type="submission" date="2023-06" db="EMBL/GenBank/DDBJ databases">
        <title>Survivors Of The Sea: Transcriptome response of Skeletonema marinoi to long-term dormancy.</title>
        <authorList>
            <person name="Pinder M.I.M."/>
            <person name="Kourtchenko O."/>
            <person name="Robertson E.K."/>
            <person name="Larsson T."/>
            <person name="Maumus F."/>
            <person name="Osuna-Cruz C.M."/>
            <person name="Vancaester E."/>
            <person name="Stenow R."/>
            <person name="Vandepoele K."/>
            <person name="Ploug H."/>
            <person name="Bruchert V."/>
            <person name="Godhe A."/>
            <person name="Topel M."/>
        </authorList>
    </citation>
    <scope>NUCLEOTIDE SEQUENCE</scope>
    <source>
        <strain evidence="2">R05AC</strain>
    </source>
</reference>
<evidence type="ECO:0000313" key="2">
    <source>
        <dbReference type="EMBL" id="KAK1747174.1"/>
    </source>
</evidence>
<keyword evidence="1" id="KW-0812">Transmembrane</keyword>
<accession>A0AAD8YIG6</accession>
<proteinExistence type="predicted"/>
<dbReference type="EMBL" id="JATAAI010000003">
    <property type="protein sequence ID" value="KAK1747174.1"/>
    <property type="molecule type" value="Genomic_DNA"/>
</dbReference>
<keyword evidence="1" id="KW-1133">Transmembrane helix</keyword>
<protein>
    <submittedName>
        <fullName evidence="2">Uncharacterized protein</fullName>
    </submittedName>
</protein>
<keyword evidence="3" id="KW-1185">Reference proteome</keyword>
<evidence type="ECO:0000313" key="3">
    <source>
        <dbReference type="Proteomes" id="UP001224775"/>
    </source>
</evidence>
<feature type="transmembrane region" description="Helical" evidence="1">
    <location>
        <begin position="194"/>
        <end position="215"/>
    </location>
</feature>
<evidence type="ECO:0000256" key="1">
    <source>
        <dbReference type="SAM" id="Phobius"/>
    </source>
</evidence>
<sequence length="258" mass="27684">MIDEVSRRSMQDGSNTLVEIQQDEPIVTDSTGVDQAQPLVIDDAAMDQTQPLIVDDADVNQTEVDVIDTPDAEDYNPIATAFTGTKLMSLDSLPLDIINTAGCTGGVSSCTSVRGVISASYIGTNENAVSESIARMIQDGMTSGSMLCEGSPAKKLEFDAFVGTNAKGGHGALILDTDRGMTAPQQESSDLTRYGILFVVFVALLSVGVIFAVLYRERRRSKQWNCSEEDFERNLELEEGTVVEMSGNDNGFGAMTSN</sequence>
<keyword evidence="1" id="KW-0472">Membrane</keyword>
<name>A0AAD8YIG6_9STRA</name>
<organism evidence="2 3">
    <name type="scientific">Skeletonema marinoi</name>
    <dbReference type="NCBI Taxonomy" id="267567"/>
    <lineage>
        <taxon>Eukaryota</taxon>
        <taxon>Sar</taxon>
        <taxon>Stramenopiles</taxon>
        <taxon>Ochrophyta</taxon>
        <taxon>Bacillariophyta</taxon>
        <taxon>Coscinodiscophyceae</taxon>
        <taxon>Thalassiosirophycidae</taxon>
        <taxon>Thalassiosirales</taxon>
        <taxon>Skeletonemataceae</taxon>
        <taxon>Skeletonema</taxon>
        <taxon>Skeletonema marinoi-dohrnii complex</taxon>
    </lineage>
</organism>
<dbReference type="Proteomes" id="UP001224775">
    <property type="component" value="Unassembled WGS sequence"/>
</dbReference>
<dbReference type="AlphaFoldDB" id="A0AAD8YIG6"/>
<comment type="caution">
    <text evidence="2">The sequence shown here is derived from an EMBL/GenBank/DDBJ whole genome shotgun (WGS) entry which is preliminary data.</text>
</comment>